<dbReference type="Gene3D" id="1.20.1440.360">
    <property type="match status" value="1"/>
</dbReference>
<evidence type="ECO:0000256" key="6">
    <source>
        <dbReference type="ARBA" id="ARBA00022737"/>
    </source>
</evidence>
<feature type="domain" description="PDZ" evidence="10">
    <location>
        <begin position="620"/>
        <end position="696"/>
    </location>
</feature>
<dbReference type="GO" id="GO:0016324">
    <property type="term" value="C:apical plasma membrane"/>
    <property type="evidence" value="ECO:0007669"/>
    <property type="project" value="UniProtKB-SubCell"/>
</dbReference>
<evidence type="ECO:0000256" key="3">
    <source>
        <dbReference type="ARBA" id="ARBA00022427"/>
    </source>
</evidence>
<dbReference type="SUPFAM" id="SSF101288">
    <property type="entry name" value="L27 domain"/>
    <property type="match status" value="1"/>
</dbReference>
<feature type="domain" description="PDZ" evidence="10">
    <location>
        <begin position="1463"/>
        <end position="1546"/>
    </location>
</feature>
<dbReference type="CDD" id="cd06671">
    <property type="entry name" value="PDZ7_MUPP1-PD6_PATJ-like"/>
    <property type="match status" value="1"/>
</dbReference>
<name>A0AAZ3SAL7_ONCTS</name>
<dbReference type="Pfam" id="PF00595">
    <property type="entry name" value="PDZ"/>
    <property type="match status" value="11"/>
</dbReference>
<keyword evidence="5" id="KW-0597">Phosphoprotein</keyword>
<keyword evidence="6" id="KW-0677">Repeat</keyword>
<dbReference type="SUPFAM" id="SSF50156">
    <property type="entry name" value="PDZ domain-like"/>
    <property type="match status" value="11"/>
</dbReference>
<sequence>MYENVPTVERQQVLQALERLQAKMAQREEWTHSERLGVLRDALQSPLLGHILTLQHSIKQLKDQLNCMPPDTCSEFSFSRKGQLIVSASRPASSLCTSGPGSGRPTEHISLPKPLSGSLGFSVVGLRPEGTGGHGVFIRQVQPGSIAHRDGRMLENDQILVINGTPLDQSVTQQQAITLLQQPGDRVELVVARNPSTATQHTPLLPPGPIIQNWGHVEEIELVNDGSGLGFGIVGGKATGVVVRTLVPNSVADKDGRLRTGDHILRIGETPTWGLASDQVVKVLQGCGSRVRMLIARDPSGQPSTSLPPPPPPAANALGVFVKNVVPGSAAEQSGNIRIHDRIIAMDGVSLQGFTNQEVLGVMKQTGQMVHLTLARKMASPRPSLERSLDKGKVYSSVTCALALFTETHTNLNLMPLPCTPMSQYMRLLKVLMPQLLTFLLGSTLSLCLSAMEGVSLSELKLRAKWEQALGPEYDVLVVELDPVIEDDAELQKYSKLLPIHTMRLGVELDSFDGHHYVSSVAPEGPVAKHGLLRPEDELLEVNGVQLYGKSRREAVAFLREVPPPFTLVCCRHLTEDDSDYQPDPPTYPSHQEEMQQGRRGEEEEDEEGELALWSADIQLLELEKGERGLGFSILDYQDPLDVARSVIVIRSLVPGGVAEFHGGVLPGDQLVFVNDTYLDTCTLPQAVEVLKAAPSGTVYLGICKPLVVRTAVMCRGLDLSRFVMTGIMHIKHVKRPCSGQREAGGVQIQENRTYGDNRVSGRQHFACFALSDLPEREEGEGEETPVFSHWGPPRRVEVWQEEGESLGISIVGGHSVIKRLKNGEELKGIFIKQVLPESPAGRTCVLKTGDKILQVSGVDLQNASHEDAVQAIKAAPSPVVFIVQSLTATPRVNTPHTHTHTSMSWCLFFSSNLQNAAVGGAPPPMRLPPPYRPPSQLTEEQDEELEEAKERIRLRYGELCGELLCVELDKERHGLGLSLAGNRDRSCLSIFVVGISPGGPAAKNGNIRVGDELLEINNQVLYGRSHLNASAIIKSASSKVKIILIRNEDAINQMAVPPFPTPPSVLSSTEVSPILSHTHTHSYATLFAVTFYYRISPSFLSPVDPATCPIVPGQEIVIEIAKGRSGLGLSIVGGKDTQLDAIVIHEVYEEGAAARDGRLWAGDQILEVNGVDLRSAAHEDAITALRQTPAKVRLTVLRDEAQYRDEENLDVFSVELQKKAGRGLGLSIVGKRNGTGVFISDVVKGGAAELDGRLMQGDQILSVDGDDMRQASQETVAAILKCARGVVLLELGRLKAVSWISPRHTSQGSQVCVCVCVCVCVVCVISPEESVCGHSHPCYQSPFSFPLSQGPTDALGISIAGGKGSPLGDIPIFVAMIQANGVAAKTHRLKVGDRIVSINAQSLDGLSHGDVVTMLKNAYGSIILQVEKQTHTHTHTLQACTWNSYTHIHSHTLRHPAITPKNISLEKGSDGLGFSIVGGFGSPHGDLPIYIKTVFSKGAAAVDGRLKRGDQILSVNGESLEGATHELAVAILKRQRGAVTLEVLS</sequence>
<dbReference type="SMART" id="SM00228">
    <property type="entry name" value="PDZ"/>
    <property type="match status" value="11"/>
</dbReference>
<feature type="domain" description="PDZ" evidence="10">
    <location>
        <begin position="1118"/>
        <end position="1201"/>
    </location>
</feature>
<dbReference type="CDD" id="cd06674">
    <property type="entry name" value="PDZ11_MUPP1-PDZ9_PATJ-like"/>
    <property type="match status" value="1"/>
</dbReference>
<feature type="domain" description="PDZ" evidence="10">
    <location>
        <begin position="219"/>
        <end position="299"/>
    </location>
</feature>
<dbReference type="GO" id="GO:0005923">
    <property type="term" value="C:bicellular tight junction"/>
    <property type="evidence" value="ECO:0007669"/>
    <property type="project" value="UniProtKB-SubCell"/>
</dbReference>
<comment type="subcellular location">
    <subcellularLocation>
        <location evidence="1">Apical cell membrane</location>
    </subcellularLocation>
    <subcellularLocation>
        <location evidence="2">Cell junction</location>
        <location evidence="2">Tight junction</location>
    </subcellularLocation>
</comment>
<feature type="domain" description="PDZ" evidence="10">
    <location>
        <begin position="1214"/>
        <end position="1296"/>
    </location>
</feature>
<evidence type="ECO:0008006" key="14">
    <source>
        <dbReference type="Google" id="ProtNLM"/>
    </source>
</evidence>
<dbReference type="GeneTree" id="ENSGT00940000155136"/>
<dbReference type="InterPro" id="IPR001478">
    <property type="entry name" value="PDZ"/>
</dbReference>
<dbReference type="CDD" id="cd06675">
    <property type="entry name" value="PDZ12_MUPP1-like"/>
    <property type="match status" value="1"/>
</dbReference>
<dbReference type="PANTHER" id="PTHR19964">
    <property type="entry name" value="MULTIPLE PDZ DOMAIN PROTEIN"/>
    <property type="match status" value="1"/>
</dbReference>
<evidence type="ECO:0000259" key="10">
    <source>
        <dbReference type="PROSITE" id="PS50106"/>
    </source>
</evidence>
<keyword evidence="13" id="KW-1185">Reference proteome</keyword>
<reference evidence="12" key="2">
    <citation type="submission" date="2025-08" db="UniProtKB">
        <authorList>
            <consortium name="Ensembl"/>
        </authorList>
    </citation>
    <scope>IDENTIFICATION</scope>
</reference>
<keyword evidence="7" id="KW-0965">Cell junction</keyword>
<evidence type="ECO:0000256" key="8">
    <source>
        <dbReference type="ARBA" id="ARBA00023136"/>
    </source>
</evidence>
<feature type="domain" description="PDZ" evidence="10">
    <location>
        <begin position="292"/>
        <end position="378"/>
    </location>
</feature>
<feature type="domain" description="PDZ" evidence="10">
    <location>
        <begin position="1345"/>
        <end position="1431"/>
    </location>
</feature>
<feature type="region of interest" description="Disordered" evidence="9">
    <location>
        <begin position="577"/>
        <end position="608"/>
    </location>
</feature>
<dbReference type="InterPro" id="IPR036034">
    <property type="entry name" value="PDZ_sf"/>
</dbReference>
<reference evidence="12" key="3">
    <citation type="submission" date="2025-09" db="UniProtKB">
        <authorList>
            <consortium name="Ensembl"/>
        </authorList>
    </citation>
    <scope>IDENTIFICATION</scope>
</reference>
<reference evidence="13" key="1">
    <citation type="journal article" date="2018" name="PLoS ONE">
        <title>Chinook salmon (Oncorhynchus tshawytscha) genome and transcriptome.</title>
        <authorList>
            <person name="Christensen K.A."/>
            <person name="Leong J.S."/>
            <person name="Sakhrani D."/>
            <person name="Biagi C.A."/>
            <person name="Minkley D.R."/>
            <person name="Withler R.E."/>
            <person name="Rondeau E.B."/>
            <person name="Koop B.F."/>
            <person name="Devlin R.H."/>
        </authorList>
    </citation>
    <scope>NUCLEOTIDE SEQUENCE [LARGE SCALE GENOMIC DNA]</scope>
</reference>
<dbReference type="CDD" id="cd06669">
    <property type="entry name" value="PDZ5_MUPP1-like"/>
    <property type="match status" value="1"/>
</dbReference>
<dbReference type="Gene3D" id="2.30.42.10">
    <property type="match status" value="11"/>
</dbReference>
<feature type="domain" description="L27" evidence="11">
    <location>
        <begin position="6"/>
        <end position="66"/>
    </location>
</feature>
<dbReference type="CDD" id="cd06673">
    <property type="entry name" value="PDZ10_MUPP1-PDZ8_PATJ-like"/>
    <property type="match status" value="1"/>
</dbReference>
<dbReference type="PROSITE" id="PS51022">
    <property type="entry name" value="L27"/>
    <property type="match status" value="1"/>
</dbReference>
<dbReference type="InterPro" id="IPR051342">
    <property type="entry name" value="PDZ_scaffold"/>
</dbReference>
<dbReference type="Ensembl" id="ENSOTST00005191352.1">
    <property type="protein sequence ID" value="ENSOTSP00005150116.1"/>
    <property type="gene ID" value="ENSOTSG00005008768.2"/>
</dbReference>
<keyword evidence="3" id="KW-0796">Tight junction</keyword>
<dbReference type="CDD" id="cd06668">
    <property type="entry name" value="PDZ4_MUPP1-like"/>
    <property type="match status" value="1"/>
</dbReference>
<protein>
    <recommendedName>
        <fullName evidence="14">PATJ crumbs cell polarity complex component</fullName>
    </recommendedName>
</protein>
<evidence type="ECO:0000256" key="1">
    <source>
        <dbReference type="ARBA" id="ARBA00004221"/>
    </source>
</evidence>
<dbReference type="PROSITE" id="PS50106">
    <property type="entry name" value="PDZ"/>
    <property type="match status" value="11"/>
</dbReference>
<keyword evidence="8" id="KW-0472">Membrane</keyword>
<feature type="domain" description="PDZ" evidence="10">
    <location>
        <begin position="966"/>
        <end position="1049"/>
    </location>
</feature>
<evidence type="ECO:0000256" key="5">
    <source>
        <dbReference type="ARBA" id="ARBA00022553"/>
    </source>
</evidence>
<dbReference type="FunFam" id="2.30.42.10:FF:000038">
    <property type="entry name" value="Multiple PDZ domain protein isoform X1"/>
    <property type="match status" value="1"/>
</dbReference>
<feature type="region of interest" description="Disordered" evidence="9">
    <location>
        <begin position="920"/>
        <end position="945"/>
    </location>
</feature>
<dbReference type="CDD" id="cd06672">
    <property type="entry name" value="PDZ8_MUPP1-PDZ7_PATJ-PDZ2_INAD-like"/>
    <property type="match status" value="1"/>
</dbReference>
<dbReference type="FunFam" id="2.30.42.10:FF:000070">
    <property type="entry name" value="Multiple PDZ domain protein"/>
    <property type="match status" value="1"/>
</dbReference>
<dbReference type="InterPro" id="IPR036892">
    <property type="entry name" value="L27_dom_sf"/>
</dbReference>
<evidence type="ECO:0000256" key="7">
    <source>
        <dbReference type="ARBA" id="ARBA00022949"/>
    </source>
</evidence>
<accession>A0AAZ3SAL7</accession>
<evidence type="ECO:0000313" key="12">
    <source>
        <dbReference type="Ensembl" id="ENSOTSP00005150116.1"/>
    </source>
</evidence>
<gene>
    <name evidence="12" type="primary">PATJ</name>
</gene>
<dbReference type="CDD" id="cd06676">
    <property type="entry name" value="PDZ13_MUPP1-like"/>
    <property type="match status" value="1"/>
</dbReference>
<feature type="compositionally biased region" description="Basic and acidic residues" evidence="9">
    <location>
        <begin position="591"/>
        <end position="602"/>
    </location>
</feature>
<dbReference type="FunFam" id="2.30.42.10:FF:000058">
    <property type="entry name" value="multiple PDZ domain protein isoform X1"/>
    <property type="match status" value="1"/>
</dbReference>
<feature type="domain" description="PDZ" evidence="10">
    <location>
        <begin position="108"/>
        <end position="195"/>
    </location>
</feature>
<evidence type="ECO:0000256" key="9">
    <source>
        <dbReference type="SAM" id="MobiDB-lite"/>
    </source>
</evidence>
<organism evidence="12 13">
    <name type="scientific">Oncorhynchus tshawytscha</name>
    <name type="common">Chinook salmon</name>
    <name type="synonym">Salmo tshawytscha</name>
    <dbReference type="NCBI Taxonomy" id="74940"/>
    <lineage>
        <taxon>Eukaryota</taxon>
        <taxon>Metazoa</taxon>
        <taxon>Chordata</taxon>
        <taxon>Craniata</taxon>
        <taxon>Vertebrata</taxon>
        <taxon>Euteleostomi</taxon>
        <taxon>Actinopterygii</taxon>
        <taxon>Neopterygii</taxon>
        <taxon>Teleostei</taxon>
        <taxon>Protacanthopterygii</taxon>
        <taxon>Salmoniformes</taxon>
        <taxon>Salmonidae</taxon>
        <taxon>Salmoninae</taxon>
        <taxon>Oncorhynchus</taxon>
    </lineage>
</organism>
<dbReference type="InterPro" id="IPR015132">
    <property type="entry name" value="L27_2"/>
</dbReference>
<feature type="domain" description="PDZ" evidence="10">
    <location>
        <begin position="796"/>
        <end position="888"/>
    </location>
</feature>
<dbReference type="CDD" id="cd06667">
    <property type="entry name" value="PDZ2_MUPP1-like"/>
    <property type="match status" value="1"/>
</dbReference>
<keyword evidence="4" id="KW-1003">Cell membrane</keyword>
<dbReference type="Proteomes" id="UP000694402">
    <property type="component" value="Unassembled WGS sequence"/>
</dbReference>
<proteinExistence type="predicted"/>
<evidence type="ECO:0000313" key="13">
    <source>
        <dbReference type="Proteomes" id="UP000694402"/>
    </source>
</evidence>
<evidence type="ECO:0000256" key="4">
    <source>
        <dbReference type="ARBA" id="ARBA00022475"/>
    </source>
</evidence>
<evidence type="ECO:0000256" key="2">
    <source>
        <dbReference type="ARBA" id="ARBA00004435"/>
    </source>
</evidence>
<feature type="compositionally biased region" description="Pro residues" evidence="9">
    <location>
        <begin position="922"/>
        <end position="934"/>
    </location>
</feature>
<dbReference type="FunFam" id="2.30.42.10:FF:000051">
    <property type="entry name" value="Multiple PDZ domain protein isoform X1"/>
    <property type="match status" value="1"/>
</dbReference>
<dbReference type="Pfam" id="PF09045">
    <property type="entry name" value="L27_2"/>
    <property type="match status" value="1"/>
</dbReference>
<dbReference type="CDD" id="cd06689">
    <property type="entry name" value="PDZ1_MUPP1-like"/>
    <property type="match status" value="1"/>
</dbReference>
<feature type="domain" description="PDZ" evidence="10">
    <location>
        <begin position="488"/>
        <end position="574"/>
    </location>
</feature>
<dbReference type="InterPro" id="IPR004172">
    <property type="entry name" value="L27_dom"/>
</dbReference>
<evidence type="ECO:0000259" key="11">
    <source>
        <dbReference type="PROSITE" id="PS51022"/>
    </source>
</evidence>
<dbReference type="PANTHER" id="PTHR19964:SF11">
    <property type="entry name" value="INAD-LIKE PROTEIN"/>
    <property type="match status" value="1"/>
</dbReference>